<name>A0A7I7QQH6_9MYCO</name>
<evidence type="ECO:0000259" key="1">
    <source>
        <dbReference type="PROSITE" id="PS50921"/>
    </source>
</evidence>
<dbReference type="Gene3D" id="1.10.10.10">
    <property type="entry name" value="Winged helix-like DNA-binding domain superfamily/Winged helix DNA-binding domain"/>
    <property type="match status" value="1"/>
</dbReference>
<protein>
    <recommendedName>
        <fullName evidence="1">ANTAR domain-containing protein</fullName>
    </recommendedName>
</protein>
<dbReference type="InterPro" id="IPR036388">
    <property type="entry name" value="WH-like_DNA-bd_sf"/>
</dbReference>
<dbReference type="AlphaFoldDB" id="A0A7I7QQH6"/>
<dbReference type="Pfam" id="PF03861">
    <property type="entry name" value="ANTAR"/>
    <property type="match status" value="1"/>
</dbReference>
<dbReference type="SMART" id="SM01012">
    <property type="entry name" value="ANTAR"/>
    <property type="match status" value="1"/>
</dbReference>
<dbReference type="KEGG" id="msei:MSEDJ_26500"/>
<proteinExistence type="predicted"/>
<keyword evidence="3" id="KW-1185">Reference proteome</keyword>
<dbReference type="EMBL" id="AP022588">
    <property type="protein sequence ID" value="BBY28554.1"/>
    <property type="molecule type" value="Genomic_DNA"/>
</dbReference>
<evidence type="ECO:0000313" key="2">
    <source>
        <dbReference type="EMBL" id="BBY28554.1"/>
    </source>
</evidence>
<accession>A0A7I7QQH6</accession>
<dbReference type="Proteomes" id="UP000467193">
    <property type="component" value="Chromosome"/>
</dbReference>
<dbReference type="GO" id="GO:0003723">
    <property type="term" value="F:RNA binding"/>
    <property type="evidence" value="ECO:0007669"/>
    <property type="project" value="InterPro"/>
</dbReference>
<gene>
    <name evidence="2" type="ORF">MSEDJ_26500</name>
</gene>
<feature type="domain" description="ANTAR" evidence="1">
    <location>
        <begin position="24"/>
        <end position="85"/>
    </location>
</feature>
<dbReference type="InterPro" id="IPR005561">
    <property type="entry name" value="ANTAR"/>
</dbReference>
<dbReference type="InterPro" id="IPR011006">
    <property type="entry name" value="CheY-like_superfamily"/>
</dbReference>
<evidence type="ECO:0000313" key="3">
    <source>
        <dbReference type="Proteomes" id="UP000467193"/>
    </source>
</evidence>
<organism evidence="2 3">
    <name type="scientific">Mycolicibacterium sediminis</name>
    <dbReference type="NCBI Taxonomy" id="1286180"/>
    <lineage>
        <taxon>Bacteria</taxon>
        <taxon>Bacillati</taxon>
        <taxon>Actinomycetota</taxon>
        <taxon>Actinomycetes</taxon>
        <taxon>Mycobacteriales</taxon>
        <taxon>Mycobacteriaceae</taxon>
        <taxon>Mycolicibacterium</taxon>
    </lineage>
</organism>
<dbReference type="PROSITE" id="PS50921">
    <property type="entry name" value="ANTAR"/>
    <property type="match status" value="1"/>
</dbReference>
<reference evidence="2 3" key="1">
    <citation type="journal article" date="2019" name="Emerg. Microbes Infect.">
        <title>Comprehensive subspecies identification of 175 nontuberculous mycobacteria species based on 7547 genomic profiles.</title>
        <authorList>
            <person name="Matsumoto Y."/>
            <person name="Kinjo T."/>
            <person name="Motooka D."/>
            <person name="Nabeya D."/>
            <person name="Jung N."/>
            <person name="Uechi K."/>
            <person name="Horii T."/>
            <person name="Iida T."/>
            <person name="Fujita J."/>
            <person name="Nakamura S."/>
        </authorList>
    </citation>
    <scope>NUCLEOTIDE SEQUENCE [LARGE SCALE GENOMIC DNA]</scope>
    <source>
        <strain evidence="2 3">JCM 17899</strain>
    </source>
</reference>
<dbReference type="SUPFAM" id="SSF52172">
    <property type="entry name" value="CheY-like"/>
    <property type="match status" value="1"/>
</dbReference>
<sequence length="141" mass="15699">MEDPMSAVEACDDVPTTRDAAAGIVRQQWITEELVGINERRAVIEQAKGMLMFVYGIDADEAFTFLRNQSQNHNVKVNLLAEQIVKDLVESTRTRRRPDTAPASMGLIDTAHDRIRHGAERHLDGECKTGIPMTELGVVPE</sequence>